<feature type="region of interest" description="Disordered" evidence="4">
    <location>
        <begin position="1012"/>
        <end position="1077"/>
    </location>
</feature>
<keyword evidence="3" id="KW-0833">Ubl conjugation pathway</keyword>
<feature type="region of interest" description="Disordered" evidence="4">
    <location>
        <begin position="377"/>
        <end position="421"/>
    </location>
</feature>
<evidence type="ECO:0000313" key="6">
    <source>
        <dbReference type="EMBL" id="EMT66159.1"/>
    </source>
</evidence>
<dbReference type="PANTHER" id="PTHR13318">
    <property type="entry name" value="PARTNER OF PAIRED, ISOFORM B-RELATED"/>
    <property type="match status" value="1"/>
</dbReference>
<organism evidence="6 7">
    <name type="scientific">Fusarium oxysporum f. sp. cubense (strain race 4)</name>
    <name type="common">Panama disease fungus</name>
    <dbReference type="NCBI Taxonomy" id="2502994"/>
    <lineage>
        <taxon>Eukaryota</taxon>
        <taxon>Fungi</taxon>
        <taxon>Dikarya</taxon>
        <taxon>Ascomycota</taxon>
        <taxon>Pezizomycotina</taxon>
        <taxon>Sordariomycetes</taxon>
        <taxon>Hypocreomycetidae</taxon>
        <taxon>Hypocreales</taxon>
        <taxon>Nectriaceae</taxon>
        <taxon>Fusarium</taxon>
        <taxon>Fusarium oxysporum species complex</taxon>
    </lineage>
</organism>
<reference evidence="7" key="2">
    <citation type="journal article" date="2014" name="PLoS ONE">
        <title>Genome and Transcriptome Analysis of the Fungal Pathogen Fusarium oxysporum f. sp. cubense Causing Banana Vascular Wilt Disease.</title>
        <authorList>
            <person name="Guo L."/>
            <person name="Han L."/>
            <person name="Yang L."/>
            <person name="Zeng H."/>
            <person name="Fan D."/>
            <person name="Zhu Y."/>
            <person name="Feng Y."/>
            <person name="Wang G."/>
            <person name="Peng C."/>
            <person name="Jiang X."/>
            <person name="Zhou D."/>
            <person name="Ni P."/>
            <person name="Liang C."/>
            <person name="Liu L."/>
            <person name="Wang J."/>
            <person name="Mao C."/>
            <person name="Fang X."/>
            <person name="Peng M."/>
            <person name="Huang J."/>
        </authorList>
    </citation>
    <scope>NUCLEOTIDE SEQUENCE [LARGE SCALE GENOMIC DNA]</scope>
    <source>
        <strain evidence="7">race 4</strain>
    </source>
</reference>
<feature type="compositionally biased region" description="Polar residues" evidence="4">
    <location>
        <begin position="951"/>
        <end position="961"/>
    </location>
</feature>
<feature type="region of interest" description="Disordered" evidence="4">
    <location>
        <begin position="949"/>
        <end position="970"/>
    </location>
</feature>
<feature type="region of interest" description="Disordered" evidence="4">
    <location>
        <begin position="315"/>
        <end position="340"/>
    </location>
</feature>
<dbReference type="InterPro" id="IPR032675">
    <property type="entry name" value="LRR_dom_sf"/>
</dbReference>
<evidence type="ECO:0000256" key="3">
    <source>
        <dbReference type="ARBA" id="ARBA00022786"/>
    </source>
</evidence>
<dbReference type="SUPFAM" id="SSF52047">
    <property type="entry name" value="RNI-like"/>
    <property type="match status" value="2"/>
</dbReference>
<dbReference type="SUPFAM" id="SSF81383">
    <property type="entry name" value="F-box domain"/>
    <property type="match status" value="1"/>
</dbReference>
<dbReference type="SMART" id="SM00256">
    <property type="entry name" value="FBOX"/>
    <property type="match status" value="2"/>
</dbReference>
<gene>
    <name evidence="6" type="ORF">FOC4_g10006549</name>
</gene>
<evidence type="ECO:0000256" key="1">
    <source>
        <dbReference type="ARBA" id="ARBA00022614"/>
    </source>
</evidence>
<dbReference type="GO" id="GO:0016874">
    <property type="term" value="F:ligase activity"/>
    <property type="evidence" value="ECO:0007669"/>
    <property type="project" value="UniProtKB-KW"/>
</dbReference>
<sequence>MAAAAAGPASRQSPATADEQEDSRSSSSSTSPAPADNEESDFFLGANDSQSSIGVPNFQDMQVEDACQPPVHRLPNEILISVFAKLSSTSDLFHCMLVCKRWARNTVDQLWHRPACTSWKNHGSICQTLQLETPSFRYRDFIKRLNLAALADKISDGSVMPLAVCSRVERLTLTNCRNLTDSGLIALVENSTSLLALDISNDKNITEQSINTIAKNCSRLQGLNISGCENVSNESMINLATSCRYIKRLKLNECSQLQDDAIHAFAENCPNILEIDLHQCNRIGNGPITSLMVKGNCLRELRLARNLIALPIMHSRAQPDPGTGKTGAQHPKPPPHLAALPYYLTKPTNSQRQNIITFIAVAKHTFRRSSLNTDNMAAAAAGPASRQSPATADEQEDSRSSSSSTSPAPADNEESDFFLGANDSQSSIGVPNFQDMQVEDACQPPVHRLPNEILISVFAKLSSTSDLFHCMLVCKRWARNTVDQLWHRPACTSWKNHGSICQTLQLETPSFRYRDFIKRLNLAALADKISDGSVMPLAVCSRVERLTLTNCRNLTDSGLIALVENSTSLLALDISNDKNITEQSINTIAKNCSRLQGLNISGCENVSNESMINLATSCRYIKRLKLNECSQLQDDAIHAFAENCPNILEIDLHQCNRIGNGPITSLMVKGNCLRELRLASCELIDDDAFLTLPHGRLFEHLRILDLTSCVRLTDAAVQKIIDVAPRLRNLVLAKCRNITDVAVHAISKLGKNLHYVHLGHCGNITDEGVKRLVQNCNRIRYIDLGCCTNLTDESVKRLALLPKLKRIGLVKCSSITDDSVFHLAEAAFRPRVRRDASGMLVGNEYYASSLERVHLSYCVNLTLKSIMKLLNSCPRLTHLSLTGVAAFQRDDFQPYCRQAPPEFTQHQRDVFCVFSGTMVSKFRDFLNTSPQFEELWDMHSWNRTAVYPGQRQRTPVMQPTATAGDGADDEMVDDENDFEGLDGSEMVVDAQAQNPANGNGTINPNALMNHGFQQAIPVPPPAPSFPTEGGTPQHTTSQASAAPLGHGHPGNGEPSTGASTATIHRSHENGDQPDAMN</sequence>
<keyword evidence="7" id="KW-1185">Reference proteome</keyword>
<dbReference type="Pfam" id="PF12937">
    <property type="entry name" value="F-box-like"/>
    <property type="match status" value="2"/>
</dbReference>
<evidence type="ECO:0000256" key="2">
    <source>
        <dbReference type="ARBA" id="ARBA00022737"/>
    </source>
</evidence>
<feature type="compositionally biased region" description="Low complexity" evidence="4">
    <location>
        <begin position="377"/>
        <end position="390"/>
    </location>
</feature>
<proteinExistence type="predicted"/>
<dbReference type="FunFam" id="3.80.10.10:FF:000251">
    <property type="entry name" value="Ubiquitin ligase complex F-box protein GRR1"/>
    <property type="match status" value="1"/>
</dbReference>
<dbReference type="GO" id="GO:0019005">
    <property type="term" value="C:SCF ubiquitin ligase complex"/>
    <property type="evidence" value="ECO:0007669"/>
    <property type="project" value="UniProtKB-ARBA"/>
</dbReference>
<dbReference type="InterPro" id="IPR057207">
    <property type="entry name" value="FBXL15_LRR"/>
</dbReference>
<dbReference type="Gene3D" id="3.80.10.10">
    <property type="entry name" value="Ribonuclease Inhibitor"/>
    <property type="match status" value="4"/>
</dbReference>
<accession>N1RKC1</accession>
<feature type="compositionally biased region" description="Polar residues" evidence="4">
    <location>
        <begin position="1053"/>
        <end position="1063"/>
    </location>
</feature>
<dbReference type="InterPro" id="IPR036047">
    <property type="entry name" value="F-box-like_dom_sf"/>
</dbReference>
<feature type="compositionally biased region" description="Polar residues" evidence="4">
    <location>
        <begin position="1030"/>
        <end position="1040"/>
    </location>
</feature>
<dbReference type="PROSITE" id="PS50181">
    <property type="entry name" value="FBOX"/>
    <property type="match status" value="2"/>
</dbReference>
<feature type="region of interest" description="Disordered" evidence="4">
    <location>
        <begin position="1"/>
        <end position="43"/>
    </location>
</feature>
<name>N1RKC1_FUSC4</name>
<dbReference type="GO" id="GO:0031146">
    <property type="term" value="P:SCF-dependent proteasomal ubiquitin-dependent protein catabolic process"/>
    <property type="evidence" value="ECO:0007669"/>
    <property type="project" value="TreeGrafter"/>
</dbReference>
<dbReference type="OrthoDB" id="10257471at2759"/>
<keyword evidence="6" id="KW-0436">Ligase</keyword>
<dbReference type="HOGENOM" id="CLU_286670_0_0_1"/>
<reference evidence="7" key="1">
    <citation type="submission" date="2012-09" db="EMBL/GenBank/DDBJ databases">
        <title>Genome sequencing and comparative transcriptomics of race 1 and race 4 of banana pathogen: Fusarium oxysporum f. sp. cubense.</title>
        <authorList>
            <person name="Fang X."/>
            <person name="Huang J."/>
        </authorList>
    </citation>
    <scope>NUCLEOTIDE SEQUENCE [LARGE SCALE GENOMIC DNA]</scope>
    <source>
        <strain evidence="7">race 4</strain>
    </source>
</reference>
<feature type="domain" description="F-box" evidence="5">
    <location>
        <begin position="443"/>
        <end position="489"/>
    </location>
</feature>
<dbReference type="InterPro" id="IPR006553">
    <property type="entry name" value="Leu-rich_rpt_Cys-con_subtyp"/>
</dbReference>
<keyword evidence="1" id="KW-0433">Leucine-rich repeat</keyword>
<evidence type="ECO:0000313" key="7">
    <source>
        <dbReference type="Proteomes" id="UP000016929"/>
    </source>
</evidence>
<feature type="compositionally biased region" description="Low complexity" evidence="4">
    <location>
        <begin position="1"/>
        <end position="15"/>
    </location>
</feature>
<dbReference type="EMBL" id="KB726988">
    <property type="protein sequence ID" value="EMT66159.1"/>
    <property type="molecule type" value="Genomic_DNA"/>
</dbReference>
<dbReference type="Pfam" id="PF25372">
    <property type="entry name" value="DUF7885"/>
    <property type="match status" value="2"/>
</dbReference>
<evidence type="ECO:0000259" key="5">
    <source>
        <dbReference type="PROSITE" id="PS50181"/>
    </source>
</evidence>
<dbReference type="Proteomes" id="UP000016929">
    <property type="component" value="Unassembled WGS sequence"/>
</dbReference>
<protein>
    <submittedName>
        <fullName evidence="6">SCF E3 ubiquitin ligase complex F-box protein grrA</fullName>
    </submittedName>
</protein>
<dbReference type="AlphaFoldDB" id="N1RKC1"/>
<dbReference type="SMART" id="SM00367">
    <property type="entry name" value="LRR_CC"/>
    <property type="match status" value="17"/>
</dbReference>
<feature type="domain" description="F-box" evidence="5">
    <location>
        <begin position="68"/>
        <end position="114"/>
    </location>
</feature>
<evidence type="ECO:0000256" key="4">
    <source>
        <dbReference type="SAM" id="MobiDB-lite"/>
    </source>
</evidence>
<keyword evidence="2" id="KW-0677">Repeat</keyword>
<dbReference type="STRING" id="1229665.N1RKC1"/>
<dbReference type="InterPro" id="IPR001810">
    <property type="entry name" value="F-box_dom"/>
</dbReference>